<dbReference type="Ensembl" id="ENSPANT00000066154.1">
    <property type="protein sequence ID" value="ENSPANP00000059873.1"/>
    <property type="gene ID" value="ENSPANG00000046346.1"/>
</dbReference>
<dbReference type="GeneTree" id="ENSGT00940000167556"/>
<dbReference type="PANTHER" id="PTHR46254">
    <property type="entry name" value="PROTEIN GVQW1-RELATED"/>
    <property type="match status" value="1"/>
</dbReference>
<dbReference type="Proteomes" id="UP000028761">
    <property type="component" value="Chromosome 2"/>
</dbReference>
<evidence type="ECO:0000313" key="2">
    <source>
        <dbReference type="Proteomes" id="UP000028761"/>
    </source>
</evidence>
<proteinExistence type="predicted"/>
<reference evidence="1 2" key="1">
    <citation type="submission" date="2012-03" db="EMBL/GenBank/DDBJ databases">
        <title>Whole Genome Assembly of Papio anubis.</title>
        <authorList>
            <person name="Liu Y.L."/>
            <person name="Abraham K.A."/>
            <person name="Akbar H.A."/>
            <person name="Ali S.A."/>
            <person name="Anosike U.A."/>
            <person name="Aqrawi P.A."/>
            <person name="Arias F.A."/>
            <person name="Attaway T.A."/>
            <person name="Awwad R.A."/>
            <person name="Babu C.B."/>
            <person name="Bandaranaike D.B."/>
            <person name="Battles P.B."/>
            <person name="Bell A.B."/>
            <person name="Beltran B.B."/>
            <person name="Berhane-Mersha D.B."/>
            <person name="Bess C.B."/>
            <person name="Bickham C.B."/>
            <person name="Bolden T.B."/>
            <person name="Carter K.C."/>
            <person name="Chau D.C."/>
            <person name="Chavez A.C."/>
            <person name="Clerc-Blankenburg K.C."/>
            <person name="Coyle M.C."/>
            <person name="Dao M.D."/>
            <person name="Davila M.L.D."/>
            <person name="Davy-Carroll L.D."/>
            <person name="Denson S.D."/>
            <person name="Dinh H.D."/>
            <person name="Fernandez S.F."/>
            <person name="Fernando P.F."/>
            <person name="Forbes L.F."/>
            <person name="Francis C.F."/>
            <person name="Francisco L.F."/>
            <person name="Fu Q.F."/>
            <person name="Garcia-Iii R.G."/>
            <person name="Garrett T.G."/>
            <person name="Gross S.G."/>
            <person name="Gubbala S.G."/>
            <person name="Hirani K.H."/>
            <person name="Hogues M.H."/>
            <person name="Hollins B.H."/>
            <person name="Jackson L.J."/>
            <person name="Javaid M.J."/>
            <person name="Jhangiani S.J."/>
            <person name="Johnson A.J."/>
            <person name="Johnson B.J."/>
            <person name="Jones J.J."/>
            <person name="Joshi V.J."/>
            <person name="Kalu J.K."/>
            <person name="Khan N.K."/>
            <person name="Korchina V.K."/>
            <person name="Kovar C.K."/>
            <person name="Lago L.L."/>
            <person name="Lara F.L."/>
            <person name="Le T.-K.L."/>
            <person name="Lee S.L."/>
            <person name="Legall-Iii F.L."/>
            <person name="Lemon S.L."/>
            <person name="Liu J.L."/>
            <person name="Liu Y.-S.L."/>
            <person name="Liyanage D.L."/>
            <person name="Lopez J.L."/>
            <person name="Lorensuhewa L.L."/>
            <person name="Mata R.M."/>
            <person name="Mathew T.M."/>
            <person name="Mercado C.M."/>
            <person name="Mercado I.M."/>
            <person name="Morales K.M."/>
            <person name="Morgan M.M."/>
            <person name="Munidasa M.M."/>
            <person name="Ngo D.N."/>
            <person name="Nguyen L.N."/>
            <person name="Nguyen T.N."/>
            <person name="Nguyen N.N."/>
            <person name="Obregon M.O."/>
            <person name="Okwuonu G.O."/>
            <person name="Ongeri F.O."/>
            <person name="Onwere C.O."/>
            <person name="Osifeso I.O."/>
            <person name="Parra A.P."/>
            <person name="Patil S.P."/>
            <person name="Perez A.P."/>
            <person name="Perez Y.P."/>
            <person name="Pham C.P."/>
            <person name="Pu L.-L.P."/>
            <person name="Puazo M.P."/>
            <person name="Quiroz J.Q."/>
            <person name="Rouhana J.R."/>
            <person name="Ruiz M.R."/>
            <person name="Ruiz S.-J.R."/>
            <person name="Saada N.S."/>
            <person name="Santibanez J.S."/>
            <person name="Scheel M.S."/>
            <person name="Schneider B.S."/>
            <person name="Simmons D.S."/>
            <person name="Sisson I.S."/>
            <person name="Tang L.-Y.T."/>
            <person name="Thornton R.T."/>
            <person name="Tisius J.T."/>
            <person name="Toledanes G.T."/>
            <person name="Trejos Z.T."/>
            <person name="Usmani K.U."/>
            <person name="Varghese R.V."/>
            <person name="Vattathil S.V."/>
            <person name="Vee V.V."/>
            <person name="Walker D.W."/>
            <person name="Weissenberger G.W."/>
            <person name="White C.W."/>
            <person name="Williams A.W."/>
            <person name="Woodworth J.W."/>
            <person name="Wright R.W."/>
            <person name="Zhu Y.Z."/>
            <person name="Han Y.H."/>
            <person name="Newsham I.N."/>
            <person name="Nazareth L.N."/>
            <person name="Worley K.W."/>
            <person name="Muzny D.M."/>
            <person name="Rogers J.R."/>
            <person name="Gibbs R.G."/>
        </authorList>
    </citation>
    <scope>NUCLEOTIDE SEQUENCE [LARGE SCALE GENOMIC DNA]</scope>
</reference>
<sequence>MSIWSHLAALGCDRLENRKMESCAVAQAGVRWQDLGSLQALPPEFMPFSHLSLSSSWDYRSTPPNLASFVFVFLVEMGFHRVSQDGLDLLTS</sequence>
<evidence type="ECO:0000313" key="1">
    <source>
        <dbReference type="Ensembl" id="ENSPANP00000059873.1"/>
    </source>
</evidence>
<dbReference type="PRINTS" id="PR02045">
    <property type="entry name" value="F138DOMAIN"/>
</dbReference>
<keyword evidence="2" id="KW-1185">Reference proteome</keyword>
<name>A0A8I5NJI8_PAPAN</name>
<protein>
    <submittedName>
        <fullName evidence="1">Uncharacterized protein</fullName>
    </submittedName>
</protein>
<dbReference type="PANTHER" id="PTHR46254:SF7">
    <property type="entry name" value="PI4-KINASE N-TERMINAL DOMAIN-CONTAINING PROTEIN"/>
    <property type="match status" value="1"/>
</dbReference>
<organism evidence="1 2">
    <name type="scientific">Papio anubis</name>
    <name type="common">Olive baboon</name>
    <dbReference type="NCBI Taxonomy" id="9555"/>
    <lineage>
        <taxon>Eukaryota</taxon>
        <taxon>Metazoa</taxon>
        <taxon>Chordata</taxon>
        <taxon>Craniata</taxon>
        <taxon>Vertebrata</taxon>
        <taxon>Euteleostomi</taxon>
        <taxon>Mammalia</taxon>
        <taxon>Eutheria</taxon>
        <taxon>Euarchontoglires</taxon>
        <taxon>Primates</taxon>
        <taxon>Haplorrhini</taxon>
        <taxon>Catarrhini</taxon>
        <taxon>Cercopithecidae</taxon>
        <taxon>Cercopithecinae</taxon>
        <taxon>Papio</taxon>
    </lineage>
</organism>
<dbReference type="AlphaFoldDB" id="A0A8I5NJI8"/>
<reference evidence="1" key="2">
    <citation type="submission" date="2025-08" db="UniProtKB">
        <authorList>
            <consortium name="Ensembl"/>
        </authorList>
    </citation>
    <scope>IDENTIFICATION</scope>
</reference>
<accession>A0A8I5NJI8</accession>
<reference evidence="1" key="3">
    <citation type="submission" date="2025-09" db="UniProtKB">
        <authorList>
            <consortium name="Ensembl"/>
        </authorList>
    </citation>
    <scope>IDENTIFICATION</scope>
</reference>